<reference evidence="1" key="1">
    <citation type="submission" date="2022-06" db="EMBL/GenBank/DDBJ databases">
        <title>Phylogenomic reconstructions and comparative analyses of Kickxellomycotina fungi.</title>
        <authorList>
            <person name="Reynolds N.K."/>
            <person name="Stajich J.E."/>
            <person name="Barry K."/>
            <person name="Grigoriev I.V."/>
            <person name="Crous P."/>
            <person name="Smith M.E."/>
        </authorList>
    </citation>
    <scope>NUCLEOTIDE SEQUENCE</scope>
    <source>
        <strain evidence="1">RSA 2271</strain>
    </source>
</reference>
<keyword evidence="2" id="KW-1185">Reference proteome</keyword>
<protein>
    <submittedName>
        <fullName evidence="1">Uncharacterized protein</fullName>
    </submittedName>
</protein>
<accession>A0ACC1H8Y8</accession>
<organism evidence="1 2">
    <name type="scientific">Spiromyces aspiralis</name>
    <dbReference type="NCBI Taxonomy" id="68401"/>
    <lineage>
        <taxon>Eukaryota</taxon>
        <taxon>Fungi</taxon>
        <taxon>Fungi incertae sedis</taxon>
        <taxon>Zoopagomycota</taxon>
        <taxon>Kickxellomycotina</taxon>
        <taxon>Kickxellomycetes</taxon>
        <taxon>Kickxellales</taxon>
        <taxon>Kickxellaceae</taxon>
        <taxon>Spiromyces</taxon>
    </lineage>
</organism>
<proteinExistence type="predicted"/>
<dbReference type="EMBL" id="JAMZIH010009541">
    <property type="protein sequence ID" value="KAJ1669980.1"/>
    <property type="molecule type" value="Genomic_DNA"/>
</dbReference>
<evidence type="ECO:0000313" key="2">
    <source>
        <dbReference type="Proteomes" id="UP001145114"/>
    </source>
</evidence>
<dbReference type="Proteomes" id="UP001145114">
    <property type="component" value="Unassembled WGS sequence"/>
</dbReference>
<name>A0ACC1H8Y8_9FUNG</name>
<gene>
    <name evidence="1" type="ORF">EV182_008488</name>
</gene>
<sequence length="217" mass="24370">MLVNAQSEETMRHKNVEAALKAGAMRALLGRQPVLPVMVRTFKAPKNARPLLGQGTFKPSPVWADPSRPALIMQFTGSQPATPQYVSVSHPSIMAYCSQQKSDFQMLSNHPVITSVRAYNGYGLLHCTMIGIYVGCTTLLLNSVDYFTNPGVWFDLVYRYKVKDAFATTPMLQHAMNFIKRAAQPRTFSLHNVRNLIVATEERVDPQVYDTIRNFFA</sequence>
<comment type="caution">
    <text evidence="1">The sequence shown here is derived from an EMBL/GenBank/DDBJ whole genome shotgun (WGS) entry which is preliminary data.</text>
</comment>
<evidence type="ECO:0000313" key="1">
    <source>
        <dbReference type="EMBL" id="KAJ1669980.1"/>
    </source>
</evidence>
<feature type="non-terminal residue" evidence="1">
    <location>
        <position position="217"/>
    </location>
</feature>